<accession>A0AAW1QD27</accession>
<keyword evidence="2" id="KW-1185">Reference proteome</keyword>
<evidence type="ECO:0000313" key="2">
    <source>
        <dbReference type="Proteomes" id="UP001438707"/>
    </source>
</evidence>
<protein>
    <recommendedName>
        <fullName evidence="3">J domain-containing protein</fullName>
    </recommendedName>
</protein>
<feature type="non-terminal residue" evidence="1">
    <location>
        <position position="145"/>
    </location>
</feature>
<dbReference type="Proteomes" id="UP001438707">
    <property type="component" value="Unassembled WGS sequence"/>
</dbReference>
<reference evidence="1 2" key="1">
    <citation type="journal article" date="2024" name="Nat. Commun.">
        <title>Phylogenomics reveals the evolutionary origins of lichenization in chlorophyte algae.</title>
        <authorList>
            <person name="Puginier C."/>
            <person name="Libourel C."/>
            <person name="Otte J."/>
            <person name="Skaloud P."/>
            <person name="Haon M."/>
            <person name="Grisel S."/>
            <person name="Petersen M."/>
            <person name="Berrin J.G."/>
            <person name="Delaux P.M."/>
            <person name="Dal Grande F."/>
            <person name="Keller J."/>
        </authorList>
    </citation>
    <scope>NUCLEOTIDE SEQUENCE [LARGE SCALE GENOMIC DNA]</scope>
    <source>
        <strain evidence="1 2">SAG 2145</strain>
    </source>
</reference>
<evidence type="ECO:0008006" key="3">
    <source>
        <dbReference type="Google" id="ProtNLM"/>
    </source>
</evidence>
<sequence length="145" mass="16864">MKHFRKRLLLRLHPDKLAGACEDERQAAESSEAFKEISPKLQQGIFWYQTAELRAAREYQAWVAQFASPVDNGHKRREFCEAHEEQIRTPGWWDSLEIAGLDDPMNPRPYRSYNPRTFKAMQMFKPLRSGGKRDIDAGDIPSSKK</sequence>
<dbReference type="AlphaFoldDB" id="A0AAW1QD27"/>
<gene>
    <name evidence="1" type="ORF">WJX74_001511</name>
</gene>
<evidence type="ECO:0000313" key="1">
    <source>
        <dbReference type="EMBL" id="KAK9819290.1"/>
    </source>
</evidence>
<name>A0AAW1QD27_9CHLO</name>
<organism evidence="1 2">
    <name type="scientific">Apatococcus lobatus</name>
    <dbReference type="NCBI Taxonomy" id="904363"/>
    <lineage>
        <taxon>Eukaryota</taxon>
        <taxon>Viridiplantae</taxon>
        <taxon>Chlorophyta</taxon>
        <taxon>core chlorophytes</taxon>
        <taxon>Trebouxiophyceae</taxon>
        <taxon>Chlorellales</taxon>
        <taxon>Chlorellaceae</taxon>
        <taxon>Apatococcus</taxon>
    </lineage>
</organism>
<comment type="caution">
    <text evidence="1">The sequence shown here is derived from an EMBL/GenBank/DDBJ whole genome shotgun (WGS) entry which is preliminary data.</text>
</comment>
<dbReference type="EMBL" id="JALJOS010000048">
    <property type="protein sequence ID" value="KAK9819290.1"/>
    <property type="molecule type" value="Genomic_DNA"/>
</dbReference>
<proteinExistence type="predicted"/>